<evidence type="ECO:0000313" key="2">
    <source>
        <dbReference type="Proteomes" id="UP000295830"/>
    </source>
</evidence>
<reference evidence="1 2" key="1">
    <citation type="submission" date="2019-03" db="EMBL/GenBank/DDBJ databases">
        <title>Genomic Encyclopedia of Type Strains, Phase IV (KMG-IV): sequencing the most valuable type-strain genomes for metagenomic binning, comparative biology and taxonomic classification.</title>
        <authorList>
            <person name="Goeker M."/>
        </authorList>
    </citation>
    <scope>NUCLEOTIDE SEQUENCE [LARGE SCALE GENOMIC DNA]</scope>
    <source>
        <strain evidence="1 2">DSM 15505</strain>
    </source>
</reference>
<keyword evidence="2" id="KW-1185">Reference proteome</keyword>
<sequence>MGSLLNGGFVRLAPVIGYYRIRCQAFYPHMIALTRFQLNPGLRVLSGYCPDNIAEGVIVRKYSRGGFKRASDCATLLP</sequence>
<name>A0A4V3EPN8_9GAMM</name>
<gene>
    <name evidence="1" type="ORF">DES49_2601</name>
</gene>
<comment type="caution">
    <text evidence="1">The sequence shown here is derived from an EMBL/GenBank/DDBJ whole genome shotgun (WGS) entry which is preliminary data.</text>
</comment>
<proteinExistence type="predicted"/>
<dbReference type="EMBL" id="SOAX01000006">
    <property type="protein sequence ID" value="TDT38618.1"/>
    <property type="molecule type" value="Genomic_DNA"/>
</dbReference>
<protein>
    <submittedName>
        <fullName evidence="1">Uncharacterized protein</fullName>
    </submittedName>
</protein>
<evidence type="ECO:0000313" key="1">
    <source>
        <dbReference type="EMBL" id="TDT38618.1"/>
    </source>
</evidence>
<dbReference type="Proteomes" id="UP000295830">
    <property type="component" value="Unassembled WGS sequence"/>
</dbReference>
<accession>A0A4V3EPN8</accession>
<dbReference type="AlphaFoldDB" id="A0A4V3EPN8"/>
<organism evidence="1 2">
    <name type="scientific">Halospina denitrificans</name>
    <dbReference type="NCBI Taxonomy" id="332522"/>
    <lineage>
        <taxon>Bacteria</taxon>
        <taxon>Pseudomonadati</taxon>
        <taxon>Pseudomonadota</taxon>
        <taxon>Gammaproteobacteria</taxon>
        <taxon>Halospina</taxon>
    </lineage>
</organism>